<evidence type="ECO:0000313" key="4">
    <source>
        <dbReference type="WBParaSite" id="TTAC_0000182301-mRNA-1"/>
    </source>
</evidence>
<dbReference type="AlphaFoldDB" id="A0A0R3WM35"/>
<name>A0A0R3WM35_HYDTA</name>
<dbReference type="Proteomes" id="UP000274429">
    <property type="component" value="Unassembled WGS sequence"/>
</dbReference>
<keyword evidence="1" id="KW-1133">Transmembrane helix</keyword>
<sequence length="328" mass="35252">MVQQRIYTDIEEDTVYLQLLLITVASLVLVVFVVSIIFSCWWIKSRQESLEPVSCYVDASEKPEYTEDCRLDGNDTVNVDGEIELISLGQNIFNSCEDAVKNKLTGGEYTTFTALSGSKEGADEVKGKESDVDGAKRLTEANATLPGTTHTLPRYSIAGNNGTGSSNAAVIGIPPSIISSTVASTVNTFGASLPRMSGVERVGMTGLKMGHSSTTGRTRHVAKEFLDESVLNTAARKLKGSNEQAMRRPPLSNIVSTATTGTPPQQVILLPTASTGTAGGEQAFLLASTAAMLTVRRVDGWNVSMPLACRVEVYIMIIANVRRARLWL</sequence>
<keyword evidence="1" id="KW-0472">Membrane</keyword>
<dbReference type="STRING" id="6205.A0A0R3WM35"/>
<evidence type="ECO:0000256" key="1">
    <source>
        <dbReference type="SAM" id="Phobius"/>
    </source>
</evidence>
<evidence type="ECO:0000313" key="3">
    <source>
        <dbReference type="Proteomes" id="UP000274429"/>
    </source>
</evidence>
<evidence type="ECO:0000313" key="2">
    <source>
        <dbReference type="EMBL" id="VDM18550.1"/>
    </source>
</evidence>
<reference evidence="4" key="1">
    <citation type="submission" date="2017-02" db="UniProtKB">
        <authorList>
            <consortium name="WormBaseParasite"/>
        </authorList>
    </citation>
    <scope>IDENTIFICATION</scope>
</reference>
<proteinExistence type="predicted"/>
<keyword evidence="1" id="KW-0812">Transmembrane</keyword>
<dbReference type="OrthoDB" id="6273516at2759"/>
<keyword evidence="3" id="KW-1185">Reference proteome</keyword>
<organism evidence="4">
    <name type="scientific">Hydatigena taeniaeformis</name>
    <name type="common">Feline tapeworm</name>
    <name type="synonym">Taenia taeniaeformis</name>
    <dbReference type="NCBI Taxonomy" id="6205"/>
    <lineage>
        <taxon>Eukaryota</taxon>
        <taxon>Metazoa</taxon>
        <taxon>Spiralia</taxon>
        <taxon>Lophotrochozoa</taxon>
        <taxon>Platyhelminthes</taxon>
        <taxon>Cestoda</taxon>
        <taxon>Eucestoda</taxon>
        <taxon>Cyclophyllidea</taxon>
        <taxon>Taeniidae</taxon>
        <taxon>Hydatigera</taxon>
    </lineage>
</organism>
<accession>A0A0R3WM35</accession>
<dbReference type="EMBL" id="UYWX01000526">
    <property type="protein sequence ID" value="VDM18550.1"/>
    <property type="molecule type" value="Genomic_DNA"/>
</dbReference>
<gene>
    <name evidence="2" type="ORF">TTAC_LOCUS1810</name>
</gene>
<feature type="transmembrane region" description="Helical" evidence="1">
    <location>
        <begin position="15"/>
        <end position="43"/>
    </location>
</feature>
<reference evidence="2 3" key="2">
    <citation type="submission" date="2018-11" db="EMBL/GenBank/DDBJ databases">
        <authorList>
            <consortium name="Pathogen Informatics"/>
        </authorList>
    </citation>
    <scope>NUCLEOTIDE SEQUENCE [LARGE SCALE GENOMIC DNA]</scope>
</reference>
<protein>
    <submittedName>
        <fullName evidence="2 4">Uncharacterized protein</fullName>
    </submittedName>
</protein>
<dbReference type="WBParaSite" id="TTAC_0000182301-mRNA-1">
    <property type="protein sequence ID" value="TTAC_0000182301-mRNA-1"/>
    <property type="gene ID" value="TTAC_0000182301"/>
</dbReference>